<dbReference type="CDD" id="cd13220">
    <property type="entry name" value="PH-GRAM_GRAMDC"/>
    <property type="match status" value="1"/>
</dbReference>
<evidence type="ECO:0000256" key="6">
    <source>
        <dbReference type="ARBA" id="ARBA00023136"/>
    </source>
</evidence>
<keyword evidence="4 8" id="KW-0812">Transmembrane</keyword>
<dbReference type="EMBL" id="CAJNOJ010000185">
    <property type="protein sequence ID" value="CAF1259501.1"/>
    <property type="molecule type" value="Genomic_DNA"/>
</dbReference>
<evidence type="ECO:0000256" key="5">
    <source>
        <dbReference type="ARBA" id="ARBA00022989"/>
    </source>
</evidence>
<dbReference type="Pfam" id="PF16016">
    <property type="entry name" value="VASt"/>
    <property type="match status" value="1"/>
</dbReference>
<evidence type="ECO:0000256" key="8">
    <source>
        <dbReference type="SAM" id="Phobius"/>
    </source>
</evidence>
<organism evidence="10 11">
    <name type="scientific">Adineta ricciae</name>
    <name type="common">Rotifer</name>
    <dbReference type="NCBI Taxonomy" id="249248"/>
    <lineage>
        <taxon>Eukaryota</taxon>
        <taxon>Metazoa</taxon>
        <taxon>Spiralia</taxon>
        <taxon>Gnathifera</taxon>
        <taxon>Rotifera</taxon>
        <taxon>Eurotatoria</taxon>
        <taxon>Bdelloidea</taxon>
        <taxon>Adinetida</taxon>
        <taxon>Adinetidae</taxon>
        <taxon>Adineta</taxon>
    </lineage>
</organism>
<feature type="compositionally biased region" description="Polar residues" evidence="7">
    <location>
        <begin position="796"/>
        <end position="813"/>
    </location>
</feature>
<dbReference type="InterPro" id="IPR004182">
    <property type="entry name" value="GRAM"/>
</dbReference>
<dbReference type="GO" id="GO:0044232">
    <property type="term" value="C:organelle membrane contact site"/>
    <property type="evidence" value="ECO:0007669"/>
    <property type="project" value="UniProtKB-ARBA"/>
</dbReference>
<feature type="compositionally biased region" description="Polar residues" evidence="7">
    <location>
        <begin position="728"/>
        <end position="739"/>
    </location>
</feature>
<feature type="compositionally biased region" description="Basic and acidic residues" evidence="7">
    <location>
        <begin position="10"/>
        <end position="20"/>
    </location>
</feature>
<feature type="region of interest" description="Disordered" evidence="7">
    <location>
        <begin position="1007"/>
        <end position="1059"/>
    </location>
</feature>
<dbReference type="Pfam" id="PF03381">
    <property type="entry name" value="CDC50"/>
    <property type="match status" value="1"/>
</dbReference>
<feature type="compositionally biased region" description="Low complexity" evidence="7">
    <location>
        <begin position="514"/>
        <end position="533"/>
    </location>
</feature>
<evidence type="ECO:0000259" key="9">
    <source>
        <dbReference type="PROSITE" id="PS51778"/>
    </source>
</evidence>
<feature type="compositionally biased region" description="Basic and acidic residues" evidence="7">
    <location>
        <begin position="740"/>
        <end position="749"/>
    </location>
</feature>
<dbReference type="GO" id="GO:0005789">
    <property type="term" value="C:endoplasmic reticulum membrane"/>
    <property type="evidence" value="ECO:0007669"/>
    <property type="project" value="UniProtKB-ARBA"/>
</dbReference>
<dbReference type="InterPro" id="IPR005045">
    <property type="entry name" value="CDC50/LEM3_fam"/>
</dbReference>
<evidence type="ECO:0000256" key="3">
    <source>
        <dbReference type="ARBA" id="ARBA00009457"/>
    </source>
</evidence>
<feature type="compositionally biased region" description="Basic and acidic residues" evidence="7">
    <location>
        <begin position="759"/>
        <end position="778"/>
    </location>
</feature>
<evidence type="ECO:0000256" key="4">
    <source>
        <dbReference type="ARBA" id="ARBA00022692"/>
    </source>
</evidence>
<comment type="subcellular location">
    <subcellularLocation>
        <location evidence="1">Membrane</location>
        <topology evidence="1">Multi-pass membrane protein</topology>
    </subcellularLocation>
    <subcellularLocation>
        <location evidence="2">Membrane</location>
        <topology evidence="2">Single-pass membrane protein</topology>
    </subcellularLocation>
</comment>
<comment type="caution">
    <text evidence="10">The sequence shown here is derived from an EMBL/GenBank/DDBJ whole genome shotgun (WGS) entry which is preliminary data.</text>
</comment>
<dbReference type="AlphaFoldDB" id="A0A815ANP6"/>
<evidence type="ECO:0000256" key="7">
    <source>
        <dbReference type="SAM" id="MobiDB-lite"/>
    </source>
</evidence>
<sequence>MSTPAETEADNEHQKSKKPADTAFKQQRLPAWQPIITANTALPVFLAIGLIFIPIGIVLVVTSERVLEFDLDYTDTNCISLNVSNTTCADVLAQANYTGASCTCQKSFTLDKDFEGDVYFYYGLVNYYQNHRRYVRSRDDNQLLGKKDAVSSDCQPFQKSVNGTDITPCGAIANSKFNDTLVLSLNGNTSVPLLRTGIAWSTDKAVKFKNPENPQNWFATNPQPPNWQHDAWHLDTNLTDDNNGYQNEDFIVWMRTAAMPTFRKLYRKLSSTESPTFQNGLPKGTYVLTITYNYPVTSFSGRKQFIISTTSWMGGKNPFLGWAYITVGIICMITFVVFLVLHKTWKTQNRPPILTLQMSRIPPVIPLDGRTLNSSPERSSMDEINPKPVVSSSITFPVSNQQHQNGLSSNLSGTIDSFNNKTSTVGNVPSGEMSSMSISIDSCSSPIDDLSLEQKSYLLRESADQVNLSSLTYLQTKQRQINHRRNKSEPVILGNLTELSSLTSYPNTSTKAMLESSSTSTTSNESALSANASFEKKKKSSNKKTSPILTDNKQILNQERPSTSSITKKKKPWYNPFQSTYRQRNEDFRKLFKDLPSDERLIVDYSCAWQKEILIQGRMYISQNHLCFHANFLKWETSLCLKFQDIIGITREKTAKVIPNAIEVRTNKSEKYFFASFATRDKSYAIIFRIWQTIFAEQPISTQQMWNMIRESYGNDLDMITDEEDSYNKTTSTNSTPDKTSLRQQERDISNSISSTNSKKGEIDDHSSISSRSERPTDDDIDVDDDLGIIPIGEEANTNTLIRQPPTTLNKQENPLLTMTDHSEQTYLNTCPCQSHLATKLIDRTYSTSVQRLFEYIFDDRDFLAAYHASRRIKDFQAGEWIVNPETGKRERLCTYKVGVAAVFGATTICSNEKQIIDCESSKSHYIIDTEVRNEGIKYADAFFIASRYCLVQTGPNKSHLKVTCEVRYVKSVMVIIKSFVEKNAMAALQDSFTDLNNRIELSTSTVKRIEHETSGRQRSSSRTNHYEKEKSNSLPKKKHSRKQQIHENDSSIDNSTSVRYRNVIRQEDQHPNDSNLSQSTDLTSSTWSTKNFLFPFCIIIMLILLTVNIFLCVKLNEIDRMTDRLVQNYPLWSNDFSYPKQDNEWSILLKRQEEYYQTKLNGLHSVLLSTHNALKNVTDALNELSKLSSGSK</sequence>
<dbReference type="GO" id="GO:0005886">
    <property type="term" value="C:plasma membrane"/>
    <property type="evidence" value="ECO:0007669"/>
    <property type="project" value="TreeGrafter"/>
</dbReference>
<dbReference type="InterPro" id="IPR011993">
    <property type="entry name" value="PH-like_dom_sf"/>
</dbReference>
<evidence type="ECO:0000313" key="10">
    <source>
        <dbReference type="EMBL" id="CAF1259501.1"/>
    </source>
</evidence>
<gene>
    <name evidence="10" type="ORF">EDS130_LOCUS28433</name>
</gene>
<proteinExistence type="inferred from homology"/>
<protein>
    <recommendedName>
        <fullName evidence="9">VASt domain-containing protein</fullName>
    </recommendedName>
</protein>
<evidence type="ECO:0000256" key="2">
    <source>
        <dbReference type="ARBA" id="ARBA00004167"/>
    </source>
</evidence>
<name>A0A815ANP6_ADIRI</name>
<dbReference type="Gene3D" id="2.30.29.30">
    <property type="entry name" value="Pleckstrin-homology domain (PH domain)/Phosphotyrosine-binding domain (PTB)"/>
    <property type="match status" value="1"/>
</dbReference>
<dbReference type="Proteomes" id="UP000663852">
    <property type="component" value="Unassembled WGS sequence"/>
</dbReference>
<feature type="transmembrane region" description="Helical" evidence="8">
    <location>
        <begin position="1093"/>
        <end position="1114"/>
    </location>
</feature>
<feature type="transmembrane region" description="Helical" evidence="8">
    <location>
        <begin position="319"/>
        <end position="341"/>
    </location>
</feature>
<reference evidence="10" key="1">
    <citation type="submission" date="2021-02" db="EMBL/GenBank/DDBJ databases">
        <authorList>
            <person name="Nowell W R."/>
        </authorList>
    </citation>
    <scope>NUCLEOTIDE SEQUENCE</scope>
</reference>
<dbReference type="SMART" id="SM00568">
    <property type="entry name" value="GRAM"/>
    <property type="match status" value="1"/>
</dbReference>
<dbReference type="InterPro" id="IPR031968">
    <property type="entry name" value="VASt"/>
</dbReference>
<feature type="region of interest" description="Disordered" evidence="7">
    <location>
        <begin position="513"/>
        <end position="549"/>
    </location>
</feature>
<dbReference type="PANTHER" id="PTHR10926">
    <property type="entry name" value="CELL CYCLE CONTROL PROTEIN 50"/>
    <property type="match status" value="1"/>
</dbReference>
<dbReference type="PROSITE" id="PS51778">
    <property type="entry name" value="VAST"/>
    <property type="match status" value="1"/>
</dbReference>
<keyword evidence="6 8" id="KW-0472">Membrane</keyword>
<feature type="region of interest" description="Disordered" evidence="7">
    <location>
        <begin position="1"/>
        <end position="21"/>
    </location>
</feature>
<feature type="domain" description="VASt" evidence="9">
    <location>
        <begin position="837"/>
        <end position="1008"/>
    </location>
</feature>
<feature type="region of interest" description="Disordered" evidence="7">
    <location>
        <begin position="725"/>
        <end position="813"/>
    </location>
</feature>
<evidence type="ECO:0000256" key="1">
    <source>
        <dbReference type="ARBA" id="ARBA00004141"/>
    </source>
</evidence>
<dbReference type="GO" id="GO:0005794">
    <property type="term" value="C:Golgi apparatus"/>
    <property type="evidence" value="ECO:0007669"/>
    <property type="project" value="TreeGrafter"/>
</dbReference>
<comment type="similarity">
    <text evidence="3">Belongs to the CDC50/LEM3 family.</text>
</comment>
<dbReference type="PANTHER" id="PTHR10926:SF0">
    <property type="entry name" value="CDC50, ISOFORM A"/>
    <property type="match status" value="1"/>
</dbReference>
<keyword evidence="5 8" id="KW-1133">Transmembrane helix</keyword>
<dbReference type="OrthoDB" id="2162691at2759"/>
<dbReference type="FunFam" id="2.30.29.30:FF:000008">
    <property type="entry name" value="GRAM domain containing 1B"/>
    <property type="match status" value="1"/>
</dbReference>
<evidence type="ECO:0000313" key="11">
    <source>
        <dbReference type="Proteomes" id="UP000663852"/>
    </source>
</evidence>
<accession>A0A815ANP6</accession>
<dbReference type="Pfam" id="PF02893">
    <property type="entry name" value="GRAM"/>
    <property type="match status" value="1"/>
</dbReference>
<feature type="transmembrane region" description="Helical" evidence="8">
    <location>
        <begin position="41"/>
        <end position="61"/>
    </location>
</feature>